<dbReference type="PANTHER" id="PTHR33488">
    <property type="entry name" value="ZGC:162509"/>
    <property type="match status" value="1"/>
</dbReference>
<evidence type="ECO:0000256" key="2">
    <source>
        <dbReference type="SAM" id="SignalP"/>
    </source>
</evidence>
<protein>
    <recommendedName>
        <fullName evidence="5">Secreted protein</fullName>
    </recommendedName>
</protein>
<feature type="chain" id="PRO_5032331203" description="Secreted protein" evidence="2">
    <location>
        <begin position="18"/>
        <end position="392"/>
    </location>
</feature>
<evidence type="ECO:0000313" key="3">
    <source>
        <dbReference type="EMBL" id="CAF1404955.1"/>
    </source>
</evidence>
<organism evidence="3 4">
    <name type="scientific">Adineta ricciae</name>
    <name type="common">Rotifer</name>
    <dbReference type="NCBI Taxonomy" id="249248"/>
    <lineage>
        <taxon>Eukaryota</taxon>
        <taxon>Metazoa</taxon>
        <taxon>Spiralia</taxon>
        <taxon>Gnathifera</taxon>
        <taxon>Rotifera</taxon>
        <taxon>Eurotatoria</taxon>
        <taxon>Bdelloidea</taxon>
        <taxon>Adinetida</taxon>
        <taxon>Adinetidae</taxon>
        <taxon>Adineta</taxon>
    </lineage>
</organism>
<gene>
    <name evidence="3" type="ORF">EDS130_LOCUS36288</name>
</gene>
<evidence type="ECO:0008006" key="5">
    <source>
        <dbReference type="Google" id="ProtNLM"/>
    </source>
</evidence>
<dbReference type="EMBL" id="CAJNOJ010000334">
    <property type="protein sequence ID" value="CAF1404955.1"/>
    <property type="molecule type" value="Genomic_DNA"/>
</dbReference>
<evidence type="ECO:0000313" key="4">
    <source>
        <dbReference type="Proteomes" id="UP000663852"/>
    </source>
</evidence>
<reference evidence="3" key="1">
    <citation type="submission" date="2021-02" db="EMBL/GenBank/DDBJ databases">
        <authorList>
            <person name="Nowell W R."/>
        </authorList>
    </citation>
    <scope>NUCLEOTIDE SEQUENCE</scope>
</reference>
<name>A0A815L5T2_ADIRI</name>
<dbReference type="AlphaFoldDB" id="A0A815L5T2"/>
<sequence length="392" mass="45272">MKFIYFSFFLIFDLALSFTHNALLKISMLDDTINTSMAIRNATTSSNPNLDTQTLIQSLIEENWEELFVAGPIMVNCISNLMISASKKDFPLKSSSLNHVYQYIIYPNSFRATLAQIHSEMYSVFLRGHTNMDSIQLSMKQIPQYFKTILKVLKSASPNLIQRMVTTPLDNIEKMAKDSVALTNIMIKKYENLTLLLQETIEVATRSCGVNSTFLTNINILVNITTQVNKLQQQWSQITRYSNQIIIRVETIRETAFYELIDTIKNVTSMNSELTAADREVFFLKMRDTMIEIEQDAYLLYITTKTYYDVSATYVALQLQNASRLLVLQTDTERQTTMTQLDQNMLFALAEISQMVSERKQQCQQRNQEIQEEYKQFIQQMMFDELTAGIGK</sequence>
<dbReference type="PANTHER" id="PTHR33488:SF2">
    <property type="entry name" value="EARLY ENDOSOME ANTIGEN 1-LIKE"/>
    <property type="match status" value="1"/>
</dbReference>
<proteinExistence type="predicted"/>
<feature type="coiled-coil region" evidence="1">
    <location>
        <begin position="353"/>
        <end position="380"/>
    </location>
</feature>
<evidence type="ECO:0000256" key="1">
    <source>
        <dbReference type="SAM" id="Coils"/>
    </source>
</evidence>
<keyword evidence="2" id="KW-0732">Signal</keyword>
<dbReference type="OrthoDB" id="5406275at2759"/>
<feature type="signal peptide" evidence="2">
    <location>
        <begin position="1"/>
        <end position="17"/>
    </location>
</feature>
<accession>A0A815L5T2</accession>
<dbReference type="Proteomes" id="UP000663852">
    <property type="component" value="Unassembled WGS sequence"/>
</dbReference>
<comment type="caution">
    <text evidence="3">The sequence shown here is derived from an EMBL/GenBank/DDBJ whole genome shotgun (WGS) entry which is preliminary data.</text>
</comment>
<keyword evidence="1" id="KW-0175">Coiled coil</keyword>